<name>A0ABQ0JWT4_9BACT</name>
<accession>A0ABQ0JWT4</accession>
<keyword evidence="6" id="KW-0408">Iron</keyword>
<dbReference type="SMART" id="SM00382">
    <property type="entry name" value="AAA"/>
    <property type="match status" value="1"/>
</dbReference>
<dbReference type="SUPFAM" id="SSF52540">
    <property type="entry name" value="P-loop containing nucleoside triphosphate hydrolases"/>
    <property type="match status" value="1"/>
</dbReference>
<evidence type="ECO:0000256" key="7">
    <source>
        <dbReference type="ARBA" id="ARBA00023065"/>
    </source>
</evidence>
<dbReference type="InterPro" id="IPR008995">
    <property type="entry name" value="Mo/tungstate-bd_C_term_dom"/>
</dbReference>
<evidence type="ECO:0000256" key="6">
    <source>
        <dbReference type="ARBA" id="ARBA00023004"/>
    </source>
</evidence>
<keyword evidence="8" id="KW-0472">Membrane</keyword>
<organism evidence="10 11">
    <name type="scientific">Candidatus Brocadia sinica JPN1</name>
    <dbReference type="NCBI Taxonomy" id="1197129"/>
    <lineage>
        <taxon>Bacteria</taxon>
        <taxon>Pseudomonadati</taxon>
        <taxon>Planctomycetota</taxon>
        <taxon>Candidatus Brocadiia</taxon>
        <taxon>Candidatus Brocadiales</taxon>
        <taxon>Candidatus Brocadiaceae</taxon>
        <taxon>Candidatus Brocadia</taxon>
    </lineage>
</organism>
<evidence type="ECO:0000256" key="2">
    <source>
        <dbReference type="ARBA" id="ARBA00022475"/>
    </source>
</evidence>
<dbReference type="GO" id="GO:0005524">
    <property type="term" value="F:ATP binding"/>
    <property type="evidence" value="ECO:0007669"/>
    <property type="project" value="UniProtKB-KW"/>
</dbReference>
<evidence type="ECO:0000256" key="1">
    <source>
        <dbReference type="ARBA" id="ARBA00022448"/>
    </source>
</evidence>
<dbReference type="PROSITE" id="PS00211">
    <property type="entry name" value="ABC_TRANSPORTER_1"/>
    <property type="match status" value="1"/>
</dbReference>
<feature type="domain" description="ABC transporter" evidence="9">
    <location>
        <begin position="7"/>
        <end position="238"/>
    </location>
</feature>
<evidence type="ECO:0000256" key="3">
    <source>
        <dbReference type="ARBA" id="ARBA00022496"/>
    </source>
</evidence>
<dbReference type="InterPro" id="IPR003593">
    <property type="entry name" value="AAA+_ATPase"/>
</dbReference>
<dbReference type="EMBL" id="BAFN01000001">
    <property type="protein sequence ID" value="GAN33160.1"/>
    <property type="molecule type" value="Genomic_DNA"/>
</dbReference>
<keyword evidence="11" id="KW-1185">Reference proteome</keyword>
<proteinExistence type="predicted"/>
<dbReference type="InterPro" id="IPR017871">
    <property type="entry name" value="ABC_transporter-like_CS"/>
</dbReference>
<evidence type="ECO:0000313" key="11">
    <source>
        <dbReference type="Proteomes" id="UP000032309"/>
    </source>
</evidence>
<dbReference type="InterPro" id="IPR015853">
    <property type="entry name" value="ABC_transpr_FbpC"/>
</dbReference>
<dbReference type="Pfam" id="PF00005">
    <property type="entry name" value="ABC_tran"/>
    <property type="match status" value="1"/>
</dbReference>
<reference evidence="11" key="1">
    <citation type="journal article" date="2015" name="Genome Announc.">
        <title>Draft Genome Sequence of an Anaerobic Ammonium-Oxidizing Bacterium, "Candidatus Brocadia sinica".</title>
        <authorList>
            <person name="Oshiki M."/>
            <person name="Shinyako-Hata K."/>
            <person name="Satoh H."/>
            <person name="Okabe S."/>
        </authorList>
    </citation>
    <scope>NUCLEOTIDE SEQUENCE [LARGE SCALE GENOMIC DNA]</scope>
    <source>
        <strain evidence="11">JPN1</strain>
    </source>
</reference>
<keyword evidence="3" id="KW-0410">Iron transport</keyword>
<keyword evidence="4" id="KW-0547">Nucleotide-binding</keyword>
<keyword evidence="5 10" id="KW-0067">ATP-binding</keyword>
<evidence type="ECO:0000256" key="4">
    <source>
        <dbReference type="ARBA" id="ARBA00022741"/>
    </source>
</evidence>
<keyword evidence="1" id="KW-0813">Transport</keyword>
<dbReference type="Proteomes" id="UP000032309">
    <property type="component" value="Unassembled WGS sequence"/>
</dbReference>
<protein>
    <submittedName>
        <fullName evidence="10">Molybdenum ABC transporter ATP-binding component</fullName>
    </submittedName>
</protein>
<dbReference type="InterPro" id="IPR027417">
    <property type="entry name" value="P-loop_NTPase"/>
</dbReference>
<evidence type="ECO:0000256" key="5">
    <source>
        <dbReference type="ARBA" id="ARBA00022840"/>
    </source>
</evidence>
<dbReference type="InterPro" id="IPR003439">
    <property type="entry name" value="ABC_transporter-like_ATP-bd"/>
</dbReference>
<comment type="caution">
    <text evidence="10">The sequence shown here is derived from an EMBL/GenBank/DDBJ whole genome shotgun (WGS) entry which is preliminary data.</text>
</comment>
<dbReference type="Gene3D" id="3.40.50.300">
    <property type="entry name" value="P-loop containing nucleotide triphosphate hydrolases"/>
    <property type="match status" value="1"/>
</dbReference>
<sequence length="300" mass="33866">MGMWGSFVLIKVCIKKTWREFGLNVNIEIPHEKVTALFGPSGAGKSSILRLISGLERADGGMIHKGEEVWYDESKAIDILPQQRSVGFVFQDFALFPHLTVERNVAYGIKEKERLKEAKDLLSLVGLSGYERHYPAQLSGGQKQRVALIRALARKPDILLLDEPLSALDWETRRQLQEDLKRILKQLRITTLYVTHDVTEVYKLADYVIVLESGKVVKRGTPEEIFMGKRLSTRIQIVGKVVDLESDSIMAAVTVMHEGQYFKTLIDTEEIHRLNLTVGDDVVIGAKSSDVILFKVFTKS</sequence>
<evidence type="ECO:0000313" key="10">
    <source>
        <dbReference type="EMBL" id="GAN33160.1"/>
    </source>
</evidence>
<dbReference type="InterPro" id="IPR050093">
    <property type="entry name" value="ABC_SmlMolc_Importer"/>
</dbReference>
<dbReference type="PANTHER" id="PTHR42781:SF4">
    <property type="entry name" value="SPERMIDINE_PUTRESCINE IMPORT ATP-BINDING PROTEIN POTA"/>
    <property type="match status" value="1"/>
</dbReference>
<dbReference type="Gene3D" id="2.40.50.100">
    <property type="match status" value="1"/>
</dbReference>
<evidence type="ECO:0000256" key="8">
    <source>
        <dbReference type="ARBA" id="ARBA00023136"/>
    </source>
</evidence>
<gene>
    <name evidence="10" type="ORF">BROSI_A1677</name>
</gene>
<keyword evidence="7" id="KW-0406">Ion transport</keyword>
<evidence type="ECO:0000259" key="9">
    <source>
        <dbReference type="PROSITE" id="PS50893"/>
    </source>
</evidence>
<dbReference type="PROSITE" id="PS50893">
    <property type="entry name" value="ABC_TRANSPORTER_2"/>
    <property type="match status" value="1"/>
</dbReference>
<dbReference type="SUPFAM" id="SSF50331">
    <property type="entry name" value="MOP-like"/>
    <property type="match status" value="1"/>
</dbReference>
<keyword evidence="2" id="KW-1003">Cell membrane</keyword>
<dbReference type="CDD" id="cd03259">
    <property type="entry name" value="ABC_Carb_Solutes_like"/>
    <property type="match status" value="1"/>
</dbReference>
<dbReference type="PANTHER" id="PTHR42781">
    <property type="entry name" value="SPERMIDINE/PUTRESCINE IMPORT ATP-BINDING PROTEIN POTA"/>
    <property type="match status" value="1"/>
</dbReference>